<feature type="transmembrane region" description="Helical" evidence="1">
    <location>
        <begin position="126"/>
        <end position="155"/>
    </location>
</feature>
<evidence type="ECO:0000256" key="1">
    <source>
        <dbReference type="SAM" id="Phobius"/>
    </source>
</evidence>
<keyword evidence="1" id="KW-1133">Transmembrane helix</keyword>
<keyword evidence="1" id="KW-0472">Membrane</keyword>
<proteinExistence type="predicted"/>
<organism evidence="2 3">
    <name type="scientific">Sediminicola luteus</name>
    <dbReference type="NCBI Taxonomy" id="319238"/>
    <lineage>
        <taxon>Bacteria</taxon>
        <taxon>Pseudomonadati</taxon>
        <taxon>Bacteroidota</taxon>
        <taxon>Flavobacteriia</taxon>
        <taxon>Flavobacteriales</taxon>
        <taxon>Flavobacteriaceae</taxon>
        <taxon>Sediminicola</taxon>
    </lineage>
</organism>
<feature type="transmembrane region" description="Helical" evidence="1">
    <location>
        <begin position="49"/>
        <end position="73"/>
    </location>
</feature>
<dbReference type="OrthoDB" id="1442681at2"/>
<gene>
    <name evidence="2" type="ORF">B7P33_01825</name>
</gene>
<comment type="caution">
    <text evidence="2">The sequence shown here is derived from an EMBL/GenBank/DDBJ whole genome shotgun (WGS) entry which is preliminary data.</text>
</comment>
<accession>A0A2A4GE41</accession>
<name>A0A2A4GE41_9FLAO</name>
<sequence>MNTTTQRLFFYWIGSLVLAVVGYYLLWLVMPRHGVFGSWYRMPLYHWGYPIPFIAIPCFFYGLLAHSLAAYFLKQNQPNRIFLTLVIIILTMLLSAPFGGMLWHFYDMKLGHFPINWLSKMVKLGTAWGLELGGPIILFSFPYNLLGAICCFYLTQMGAERFSNKKKVQE</sequence>
<evidence type="ECO:0000313" key="3">
    <source>
        <dbReference type="Proteomes" id="UP000219559"/>
    </source>
</evidence>
<dbReference type="AlphaFoldDB" id="A0A2A4GE41"/>
<protein>
    <submittedName>
        <fullName evidence="2">Uncharacterized protein</fullName>
    </submittedName>
</protein>
<feature type="transmembrane region" description="Helical" evidence="1">
    <location>
        <begin position="9"/>
        <end position="29"/>
    </location>
</feature>
<dbReference type="RefSeq" id="WP_097441589.1">
    <property type="nucleotide sequence ID" value="NZ_NBWU01000001.1"/>
</dbReference>
<dbReference type="EMBL" id="NBWU01000001">
    <property type="protein sequence ID" value="PCE66065.1"/>
    <property type="molecule type" value="Genomic_DNA"/>
</dbReference>
<reference evidence="2 3" key="1">
    <citation type="submission" date="2017-04" db="EMBL/GenBank/DDBJ databases">
        <title>A new member of the family Flavobacteriaceae isolated from ascidians.</title>
        <authorList>
            <person name="Chen L."/>
        </authorList>
    </citation>
    <scope>NUCLEOTIDE SEQUENCE [LARGE SCALE GENOMIC DNA]</scope>
    <source>
        <strain evidence="2 3">HQA918</strain>
    </source>
</reference>
<keyword evidence="1" id="KW-0812">Transmembrane</keyword>
<keyword evidence="3" id="KW-1185">Reference proteome</keyword>
<dbReference type="Proteomes" id="UP000219559">
    <property type="component" value="Unassembled WGS sequence"/>
</dbReference>
<evidence type="ECO:0000313" key="2">
    <source>
        <dbReference type="EMBL" id="PCE66065.1"/>
    </source>
</evidence>
<feature type="transmembrane region" description="Helical" evidence="1">
    <location>
        <begin position="85"/>
        <end position="106"/>
    </location>
</feature>